<dbReference type="InterPro" id="IPR051063">
    <property type="entry name" value="PDI"/>
</dbReference>
<name>A9V2Y0_MONBE</name>
<dbReference type="PANTHER" id="PTHR45672">
    <property type="entry name" value="PROTEIN DISULFIDE-ISOMERASE C17H9.14C-RELATED"/>
    <property type="match status" value="1"/>
</dbReference>
<organism evidence="5 6">
    <name type="scientific">Monosiga brevicollis</name>
    <name type="common">Choanoflagellate</name>
    <dbReference type="NCBI Taxonomy" id="81824"/>
    <lineage>
        <taxon>Eukaryota</taxon>
        <taxon>Choanoflagellata</taxon>
        <taxon>Craspedida</taxon>
        <taxon>Salpingoecidae</taxon>
        <taxon>Monosiga</taxon>
    </lineage>
</organism>
<feature type="compositionally biased region" description="Basic and acidic residues" evidence="3">
    <location>
        <begin position="132"/>
        <end position="145"/>
    </location>
</feature>
<dbReference type="PANTHER" id="PTHR45672:SF3">
    <property type="entry name" value="THIOREDOXIN DOMAIN-CONTAINING PROTEIN 5"/>
    <property type="match status" value="1"/>
</dbReference>
<sequence>MMSEQAAEQHGRNKYKAGMRHTSASGAHVQTDGKAVESLTDDDFAVIIESGLSFVKFFAPWCQHCRAMAPAWQVGQHTGSRDILTLREYVASMQIEAQSTRRRPSPPLQQQVRSPKEATRDAIVEPPLTVQERTDPDTVREQSRA</sequence>
<evidence type="ECO:0000313" key="6">
    <source>
        <dbReference type="Proteomes" id="UP000001357"/>
    </source>
</evidence>
<dbReference type="SUPFAM" id="SSF52833">
    <property type="entry name" value="Thioredoxin-like"/>
    <property type="match status" value="1"/>
</dbReference>
<evidence type="ECO:0000256" key="3">
    <source>
        <dbReference type="SAM" id="MobiDB-lite"/>
    </source>
</evidence>
<dbReference type="Pfam" id="PF00085">
    <property type="entry name" value="Thioredoxin"/>
    <property type="match status" value="1"/>
</dbReference>
<dbReference type="InterPro" id="IPR036249">
    <property type="entry name" value="Thioredoxin-like_sf"/>
</dbReference>
<dbReference type="KEGG" id="mbr:MONBRDRAFT_37629"/>
<protein>
    <recommendedName>
        <fullName evidence="4">Thioredoxin domain-containing protein</fullName>
    </recommendedName>
</protein>
<reference evidence="5 6" key="1">
    <citation type="journal article" date="2008" name="Nature">
        <title>The genome of the choanoflagellate Monosiga brevicollis and the origin of metazoans.</title>
        <authorList>
            <consortium name="JGI Sequencing"/>
            <person name="King N."/>
            <person name="Westbrook M.J."/>
            <person name="Young S.L."/>
            <person name="Kuo A."/>
            <person name="Abedin M."/>
            <person name="Chapman J."/>
            <person name="Fairclough S."/>
            <person name="Hellsten U."/>
            <person name="Isogai Y."/>
            <person name="Letunic I."/>
            <person name="Marr M."/>
            <person name="Pincus D."/>
            <person name="Putnam N."/>
            <person name="Rokas A."/>
            <person name="Wright K.J."/>
            <person name="Zuzow R."/>
            <person name="Dirks W."/>
            <person name="Good M."/>
            <person name="Goodstein D."/>
            <person name="Lemons D."/>
            <person name="Li W."/>
            <person name="Lyons J.B."/>
            <person name="Morris A."/>
            <person name="Nichols S."/>
            <person name="Richter D.J."/>
            <person name="Salamov A."/>
            <person name="Bork P."/>
            <person name="Lim W.A."/>
            <person name="Manning G."/>
            <person name="Miller W.T."/>
            <person name="McGinnis W."/>
            <person name="Shapiro H."/>
            <person name="Tjian R."/>
            <person name="Grigoriev I.V."/>
            <person name="Rokhsar D."/>
        </authorList>
    </citation>
    <scope>NUCLEOTIDE SEQUENCE [LARGE SCALE GENOMIC DNA]</scope>
    <source>
        <strain evidence="6">MX1 / ATCC 50154</strain>
    </source>
</reference>
<dbReference type="Gene3D" id="3.40.30.10">
    <property type="entry name" value="Glutaredoxin"/>
    <property type="match status" value="1"/>
</dbReference>
<evidence type="ECO:0000259" key="4">
    <source>
        <dbReference type="Pfam" id="PF00085"/>
    </source>
</evidence>
<gene>
    <name evidence="5" type="ORF">MONBRDRAFT_37629</name>
</gene>
<proteinExistence type="inferred from homology"/>
<dbReference type="GeneID" id="5892305"/>
<keyword evidence="6" id="KW-1185">Reference proteome</keyword>
<feature type="region of interest" description="Disordered" evidence="3">
    <location>
        <begin position="96"/>
        <end position="145"/>
    </location>
</feature>
<dbReference type="GO" id="GO:0005737">
    <property type="term" value="C:cytoplasm"/>
    <property type="evidence" value="ECO:0007669"/>
    <property type="project" value="UniProtKB-ARBA"/>
</dbReference>
<evidence type="ECO:0000313" key="5">
    <source>
        <dbReference type="EMBL" id="EDQ88093.1"/>
    </source>
</evidence>
<keyword evidence="2" id="KW-0732">Signal</keyword>
<comment type="similarity">
    <text evidence="1">Belongs to the protein disulfide isomerase family.</text>
</comment>
<dbReference type="Proteomes" id="UP000001357">
    <property type="component" value="Unassembled WGS sequence"/>
</dbReference>
<dbReference type="EMBL" id="CH991556">
    <property type="protein sequence ID" value="EDQ88093.1"/>
    <property type="molecule type" value="Genomic_DNA"/>
</dbReference>
<dbReference type="InterPro" id="IPR013766">
    <property type="entry name" value="Thioredoxin_domain"/>
</dbReference>
<evidence type="ECO:0000256" key="2">
    <source>
        <dbReference type="ARBA" id="ARBA00022729"/>
    </source>
</evidence>
<evidence type="ECO:0000256" key="1">
    <source>
        <dbReference type="ARBA" id="ARBA00006347"/>
    </source>
</evidence>
<accession>A9V2Y0</accession>
<dbReference type="InParanoid" id="A9V2Y0"/>
<feature type="region of interest" description="Disordered" evidence="3">
    <location>
        <begin position="1"/>
        <end position="29"/>
    </location>
</feature>
<feature type="compositionally biased region" description="Basic and acidic residues" evidence="3">
    <location>
        <begin position="114"/>
        <end position="123"/>
    </location>
</feature>
<dbReference type="STRING" id="81824.A9V2Y0"/>
<dbReference type="AlphaFoldDB" id="A9V2Y0"/>
<dbReference type="RefSeq" id="XP_001747169.1">
    <property type="nucleotide sequence ID" value="XM_001747117.1"/>
</dbReference>
<feature type="domain" description="Thioredoxin" evidence="4">
    <location>
        <begin position="36"/>
        <end position="79"/>
    </location>
</feature>
<dbReference type="GO" id="GO:0012505">
    <property type="term" value="C:endomembrane system"/>
    <property type="evidence" value="ECO:0007669"/>
    <property type="project" value="UniProtKB-ARBA"/>
</dbReference>